<gene>
    <name evidence="1" type="ORF">SDC9_144145</name>
</gene>
<comment type="caution">
    <text evidence="1">The sequence shown here is derived from an EMBL/GenBank/DDBJ whole genome shotgun (WGS) entry which is preliminary data.</text>
</comment>
<accession>A0A645E641</accession>
<proteinExistence type="predicted"/>
<sequence length="84" mass="9246">MKRPFYRVFDPSAAGNFHSDDCNTFNVVVPNDLREFVAVIPFVKLGAADQGHFVPDKPVVKIAVSIGRTVGGDQKISVREIWSA</sequence>
<dbReference type="EMBL" id="VSSQ01043304">
    <property type="protein sequence ID" value="MPM96975.1"/>
    <property type="molecule type" value="Genomic_DNA"/>
</dbReference>
<organism evidence="1">
    <name type="scientific">bioreactor metagenome</name>
    <dbReference type="NCBI Taxonomy" id="1076179"/>
    <lineage>
        <taxon>unclassified sequences</taxon>
        <taxon>metagenomes</taxon>
        <taxon>ecological metagenomes</taxon>
    </lineage>
</organism>
<reference evidence="1" key="1">
    <citation type="submission" date="2019-08" db="EMBL/GenBank/DDBJ databases">
        <authorList>
            <person name="Kucharzyk K."/>
            <person name="Murdoch R.W."/>
            <person name="Higgins S."/>
            <person name="Loffler F."/>
        </authorList>
    </citation>
    <scope>NUCLEOTIDE SEQUENCE</scope>
</reference>
<name>A0A645E641_9ZZZZ</name>
<dbReference type="AlphaFoldDB" id="A0A645E641"/>
<evidence type="ECO:0000313" key="1">
    <source>
        <dbReference type="EMBL" id="MPM96975.1"/>
    </source>
</evidence>
<protein>
    <submittedName>
        <fullName evidence="1">Uncharacterized protein</fullName>
    </submittedName>
</protein>